<evidence type="ECO:0000313" key="3">
    <source>
        <dbReference type="EMBL" id="GAA0159066.1"/>
    </source>
</evidence>
<accession>A0AAV3Q7Y1</accession>
<dbReference type="InterPro" id="IPR000477">
    <property type="entry name" value="RT_dom"/>
</dbReference>
<dbReference type="AlphaFoldDB" id="A0AAV3Q7Y1"/>
<feature type="domain" description="Reverse transcriptase zinc-binding" evidence="2">
    <location>
        <begin position="407"/>
        <end position="500"/>
    </location>
</feature>
<dbReference type="Pfam" id="PF13966">
    <property type="entry name" value="zf-RVT"/>
    <property type="match status" value="1"/>
</dbReference>
<dbReference type="EMBL" id="BAABME010003514">
    <property type="protein sequence ID" value="GAA0159066.1"/>
    <property type="molecule type" value="Genomic_DNA"/>
</dbReference>
<comment type="caution">
    <text evidence="3">The sequence shown here is derived from an EMBL/GenBank/DDBJ whole genome shotgun (WGS) entry which is preliminary data.</text>
</comment>
<keyword evidence="4" id="KW-1185">Reference proteome</keyword>
<gene>
    <name evidence="3" type="ORF">LIER_15938</name>
</gene>
<dbReference type="Pfam" id="PF00078">
    <property type="entry name" value="RVT_1"/>
    <property type="match status" value="1"/>
</dbReference>
<sequence length="535" mass="60876">MTKAPRPDGMPTIFFQHYWDTVKDDLVNMVSLFLNNGIFIKKFNFTHITLIPKVERPICMGQFRPIALCNTVVKVISKALEIRLKNFLPYVISETQSAFVPNCLITDNMLLAYEAHHVIKNKKTSRNGFMSIKLDMFKVYDRVKWSFLKAMLINLGFGAKWVSLIMLYVESVTYSLLINGEQVGGELSGLTMGNGLEPLSHLIFADDICSLWSGQSVNVQRSTIIFSPNVDAQTRVMITGILGMPEVPTHNKYLGLPTSIGASKKEVFKSVLDRIRTKVDNWKPTLLSKVDTKNKKIHWVSWTTLCKSKEEGGLGFRKTQDFNNALLCKQAWRLLTYPNSTLARTYKARYFPNGSFLTAELGTKPSYTCGSLLSIRDLIKKGTKWKSGNGYFAYPIITFGSNPRGVFTVRGAYHIQRHLNNARSLDASNSSLDSTTFKIMWKIKVPCKIRHFLFRALYNRLATKDNLLKRHLQVIDACQICETMSENIMHVFHTCKFVKEIHNILDIKQMSAQTWISKIFLRGIGNVYLQTSSDS</sequence>
<dbReference type="PANTHER" id="PTHR33116:SF86">
    <property type="entry name" value="REVERSE TRANSCRIPTASE DOMAIN-CONTAINING PROTEIN"/>
    <property type="match status" value="1"/>
</dbReference>
<evidence type="ECO:0008006" key="5">
    <source>
        <dbReference type="Google" id="ProtNLM"/>
    </source>
</evidence>
<evidence type="ECO:0000313" key="4">
    <source>
        <dbReference type="Proteomes" id="UP001454036"/>
    </source>
</evidence>
<evidence type="ECO:0000259" key="2">
    <source>
        <dbReference type="Pfam" id="PF13966"/>
    </source>
</evidence>
<organism evidence="3 4">
    <name type="scientific">Lithospermum erythrorhizon</name>
    <name type="common">Purple gromwell</name>
    <name type="synonym">Lithospermum officinale var. erythrorhizon</name>
    <dbReference type="NCBI Taxonomy" id="34254"/>
    <lineage>
        <taxon>Eukaryota</taxon>
        <taxon>Viridiplantae</taxon>
        <taxon>Streptophyta</taxon>
        <taxon>Embryophyta</taxon>
        <taxon>Tracheophyta</taxon>
        <taxon>Spermatophyta</taxon>
        <taxon>Magnoliopsida</taxon>
        <taxon>eudicotyledons</taxon>
        <taxon>Gunneridae</taxon>
        <taxon>Pentapetalae</taxon>
        <taxon>asterids</taxon>
        <taxon>lamiids</taxon>
        <taxon>Boraginales</taxon>
        <taxon>Boraginaceae</taxon>
        <taxon>Boraginoideae</taxon>
        <taxon>Lithospermeae</taxon>
        <taxon>Lithospermum</taxon>
    </lineage>
</organism>
<feature type="domain" description="Reverse transcriptase" evidence="1">
    <location>
        <begin position="51"/>
        <end position="213"/>
    </location>
</feature>
<dbReference type="InterPro" id="IPR026960">
    <property type="entry name" value="RVT-Znf"/>
</dbReference>
<reference evidence="3 4" key="1">
    <citation type="submission" date="2024-01" db="EMBL/GenBank/DDBJ databases">
        <title>The complete chloroplast genome sequence of Lithospermum erythrorhizon: insights into the phylogenetic relationship among Boraginaceae species and the maternal lineages of purple gromwells.</title>
        <authorList>
            <person name="Okada T."/>
            <person name="Watanabe K."/>
        </authorList>
    </citation>
    <scope>NUCLEOTIDE SEQUENCE [LARGE SCALE GENOMIC DNA]</scope>
</reference>
<proteinExistence type="predicted"/>
<dbReference type="Proteomes" id="UP001454036">
    <property type="component" value="Unassembled WGS sequence"/>
</dbReference>
<dbReference type="PANTHER" id="PTHR33116">
    <property type="entry name" value="REVERSE TRANSCRIPTASE ZINC-BINDING DOMAIN-CONTAINING PROTEIN-RELATED-RELATED"/>
    <property type="match status" value="1"/>
</dbReference>
<protein>
    <recommendedName>
        <fullName evidence="5">Reverse transcriptase domain-containing protein</fullName>
    </recommendedName>
</protein>
<name>A0AAV3Q7Y1_LITER</name>
<evidence type="ECO:0000259" key="1">
    <source>
        <dbReference type="Pfam" id="PF00078"/>
    </source>
</evidence>